<keyword evidence="1" id="KW-0472">Membrane</keyword>
<proteinExistence type="predicted"/>
<name>A0A921IKL9_9FIRM</name>
<keyword evidence="1" id="KW-1133">Transmembrane helix</keyword>
<feature type="transmembrane region" description="Helical" evidence="1">
    <location>
        <begin position="36"/>
        <end position="59"/>
    </location>
</feature>
<dbReference type="EMBL" id="DYVE01000276">
    <property type="protein sequence ID" value="HJG29090.1"/>
    <property type="molecule type" value="Genomic_DNA"/>
</dbReference>
<protein>
    <submittedName>
        <fullName evidence="2">DUF2304 domain-containing protein</fullName>
    </submittedName>
</protein>
<dbReference type="AlphaFoldDB" id="A0A921IKL9"/>
<dbReference type="InterPro" id="IPR019277">
    <property type="entry name" value="DUF2304"/>
</dbReference>
<evidence type="ECO:0000256" key="1">
    <source>
        <dbReference type="SAM" id="Phobius"/>
    </source>
</evidence>
<accession>A0A921IKL9</accession>
<reference evidence="2" key="2">
    <citation type="submission" date="2021-09" db="EMBL/GenBank/DDBJ databases">
        <authorList>
            <person name="Gilroy R."/>
        </authorList>
    </citation>
    <scope>NUCLEOTIDE SEQUENCE</scope>
    <source>
        <strain evidence="2">ChiBcec21-2208</strain>
    </source>
</reference>
<organism evidence="2 3">
    <name type="scientific">Subdoligranulum variabile</name>
    <dbReference type="NCBI Taxonomy" id="214851"/>
    <lineage>
        <taxon>Bacteria</taxon>
        <taxon>Bacillati</taxon>
        <taxon>Bacillota</taxon>
        <taxon>Clostridia</taxon>
        <taxon>Eubacteriales</taxon>
        <taxon>Oscillospiraceae</taxon>
        <taxon>Subdoligranulum</taxon>
    </lineage>
</organism>
<dbReference type="Proteomes" id="UP000782880">
    <property type="component" value="Unassembled WGS sequence"/>
</dbReference>
<evidence type="ECO:0000313" key="2">
    <source>
        <dbReference type="EMBL" id="HJG29090.1"/>
    </source>
</evidence>
<sequence length="119" mass="13677">MFDQTIIRVCLIVGSLLTAGFVLRRVRMAKVQIEDTIFWFGFSAALLILAIFPGIAYWAADLLGFMSPINFVYIVVIFLLLVKQFFMSIRLSQLDSKVRMLTEQVALNQEKLERDKLDL</sequence>
<reference evidence="2" key="1">
    <citation type="journal article" date="2021" name="PeerJ">
        <title>Extensive microbial diversity within the chicken gut microbiome revealed by metagenomics and culture.</title>
        <authorList>
            <person name="Gilroy R."/>
            <person name="Ravi A."/>
            <person name="Getino M."/>
            <person name="Pursley I."/>
            <person name="Horton D.L."/>
            <person name="Alikhan N.F."/>
            <person name="Baker D."/>
            <person name="Gharbi K."/>
            <person name="Hall N."/>
            <person name="Watson M."/>
            <person name="Adriaenssens E.M."/>
            <person name="Foster-Nyarko E."/>
            <person name="Jarju S."/>
            <person name="Secka A."/>
            <person name="Antonio M."/>
            <person name="Oren A."/>
            <person name="Chaudhuri R.R."/>
            <person name="La Ragione R."/>
            <person name="Hildebrand F."/>
            <person name="Pallen M.J."/>
        </authorList>
    </citation>
    <scope>NUCLEOTIDE SEQUENCE</scope>
    <source>
        <strain evidence="2">ChiBcec21-2208</strain>
    </source>
</reference>
<evidence type="ECO:0000313" key="3">
    <source>
        <dbReference type="Proteomes" id="UP000782880"/>
    </source>
</evidence>
<gene>
    <name evidence="2" type="ORF">K8V20_10675</name>
</gene>
<feature type="transmembrane region" description="Helical" evidence="1">
    <location>
        <begin position="6"/>
        <end position="24"/>
    </location>
</feature>
<comment type="caution">
    <text evidence="2">The sequence shown here is derived from an EMBL/GenBank/DDBJ whole genome shotgun (WGS) entry which is preliminary data.</text>
</comment>
<keyword evidence="1" id="KW-0812">Transmembrane</keyword>
<dbReference type="Pfam" id="PF10066">
    <property type="entry name" value="DUF2304"/>
    <property type="match status" value="1"/>
</dbReference>
<feature type="transmembrane region" description="Helical" evidence="1">
    <location>
        <begin position="71"/>
        <end position="91"/>
    </location>
</feature>